<keyword evidence="5" id="KW-1133">Transmembrane helix</keyword>
<gene>
    <name evidence="6" type="ORF">Tcan_02910</name>
</gene>
<comment type="caution">
    <text evidence="6">The sequence shown here is derived from an EMBL/GenBank/DDBJ whole genome shotgun (WGS) entry which is preliminary data.</text>
</comment>
<organism evidence="6 7">
    <name type="scientific">Toxocara canis</name>
    <name type="common">Canine roundworm</name>
    <dbReference type="NCBI Taxonomy" id="6265"/>
    <lineage>
        <taxon>Eukaryota</taxon>
        <taxon>Metazoa</taxon>
        <taxon>Ecdysozoa</taxon>
        <taxon>Nematoda</taxon>
        <taxon>Chromadorea</taxon>
        <taxon>Rhabditida</taxon>
        <taxon>Spirurina</taxon>
        <taxon>Ascaridomorpha</taxon>
        <taxon>Ascaridoidea</taxon>
        <taxon>Toxocaridae</taxon>
        <taxon>Toxocara</taxon>
    </lineage>
</organism>
<sequence length="169" mass="18339">MSGPCCPVGCRVKFGQNIIVNIMLYHLTAALLAVLSAGIVAAEVNTIEVRGRLLCHGKPHGKAGLAGWPKLVQLWNAASDTPVEKVGGFREVNNRKGIFYIKGIETEGAPVVLKILHHCYDNPIEECYKVSFFNLPTSEGNAKLDAGFVELADSLDLFESRSHLACSPY</sequence>
<accession>A0A0B2UZX9</accession>
<keyword evidence="4" id="KW-0732">Signal</keyword>
<evidence type="ECO:0000256" key="5">
    <source>
        <dbReference type="SAM" id="Phobius"/>
    </source>
</evidence>
<comment type="similarity">
    <text evidence="2">Belongs to the nematode transthyretin-like family.</text>
</comment>
<dbReference type="GO" id="GO:0005576">
    <property type="term" value="C:extracellular region"/>
    <property type="evidence" value="ECO:0007669"/>
    <property type="project" value="UniProtKB-SubCell"/>
</dbReference>
<evidence type="ECO:0008006" key="8">
    <source>
        <dbReference type="Google" id="ProtNLM"/>
    </source>
</evidence>
<keyword evidence="7" id="KW-1185">Reference proteome</keyword>
<dbReference type="GO" id="GO:0009986">
    <property type="term" value="C:cell surface"/>
    <property type="evidence" value="ECO:0007669"/>
    <property type="project" value="InterPro"/>
</dbReference>
<keyword evidence="5" id="KW-0812">Transmembrane</keyword>
<comment type="subcellular location">
    <subcellularLocation>
        <location evidence="1">Secreted</location>
    </subcellularLocation>
</comment>
<dbReference type="OrthoDB" id="10393986at2759"/>
<evidence type="ECO:0000256" key="3">
    <source>
        <dbReference type="ARBA" id="ARBA00022525"/>
    </source>
</evidence>
<name>A0A0B2UZX9_TOXCA</name>
<evidence type="ECO:0000313" key="7">
    <source>
        <dbReference type="Proteomes" id="UP000031036"/>
    </source>
</evidence>
<dbReference type="Proteomes" id="UP000031036">
    <property type="component" value="Unassembled WGS sequence"/>
</dbReference>
<evidence type="ECO:0000256" key="1">
    <source>
        <dbReference type="ARBA" id="ARBA00004613"/>
    </source>
</evidence>
<dbReference type="Gene3D" id="2.60.40.3330">
    <property type="match status" value="1"/>
</dbReference>
<evidence type="ECO:0000256" key="4">
    <source>
        <dbReference type="ARBA" id="ARBA00022729"/>
    </source>
</evidence>
<dbReference type="EMBL" id="JPKZ01002886">
    <property type="protein sequence ID" value="KHN74652.1"/>
    <property type="molecule type" value="Genomic_DNA"/>
</dbReference>
<reference evidence="6 7" key="1">
    <citation type="submission" date="2014-11" db="EMBL/GenBank/DDBJ databases">
        <title>Genetic blueprint of the zoonotic pathogen Toxocara canis.</title>
        <authorList>
            <person name="Zhu X.-Q."/>
            <person name="Korhonen P.K."/>
            <person name="Cai H."/>
            <person name="Young N.D."/>
            <person name="Nejsum P."/>
            <person name="von Samson-Himmelstjerna G."/>
            <person name="Boag P.R."/>
            <person name="Tan P."/>
            <person name="Li Q."/>
            <person name="Min J."/>
            <person name="Yang Y."/>
            <person name="Wang X."/>
            <person name="Fang X."/>
            <person name="Hall R.S."/>
            <person name="Hofmann A."/>
            <person name="Sternberg P.W."/>
            <person name="Jex A.R."/>
            <person name="Gasser R.B."/>
        </authorList>
    </citation>
    <scope>NUCLEOTIDE SEQUENCE [LARGE SCALE GENOMIC DNA]</scope>
    <source>
        <strain evidence="6">PN_DK_2014</strain>
    </source>
</reference>
<dbReference type="Pfam" id="PF01060">
    <property type="entry name" value="TTR-52"/>
    <property type="match status" value="1"/>
</dbReference>
<keyword evidence="5" id="KW-0472">Membrane</keyword>
<dbReference type="InterPro" id="IPR001534">
    <property type="entry name" value="Transthyretin-like"/>
</dbReference>
<feature type="transmembrane region" description="Helical" evidence="5">
    <location>
        <begin position="22"/>
        <end position="42"/>
    </location>
</feature>
<dbReference type="AlphaFoldDB" id="A0A0B2UZX9"/>
<protein>
    <recommendedName>
        <fullName evidence="8">Transthyretin-like family protein</fullName>
    </recommendedName>
</protein>
<dbReference type="InterPro" id="IPR038479">
    <property type="entry name" value="Transthyretin-like_sf"/>
</dbReference>
<evidence type="ECO:0000313" key="6">
    <source>
        <dbReference type="EMBL" id="KHN74652.1"/>
    </source>
</evidence>
<evidence type="ECO:0000256" key="2">
    <source>
        <dbReference type="ARBA" id="ARBA00010112"/>
    </source>
</evidence>
<proteinExistence type="inferred from homology"/>
<keyword evidence="3" id="KW-0964">Secreted</keyword>